<dbReference type="STRING" id="187979.ERS852385_00640"/>
<dbReference type="InterPro" id="IPR024419">
    <property type="entry name" value="YvrJ"/>
</dbReference>
<keyword evidence="2" id="KW-0472">Membrane</keyword>
<dbReference type="Pfam" id="PF12841">
    <property type="entry name" value="YvrJ"/>
    <property type="match status" value="1"/>
</dbReference>
<name>A0A173XHZ5_9FIRM</name>
<evidence type="ECO:0000313" key="3">
    <source>
        <dbReference type="EMBL" id="CUN51432.1"/>
    </source>
</evidence>
<evidence type="ECO:0000256" key="2">
    <source>
        <dbReference type="SAM" id="Phobius"/>
    </source>
</evidence>
<dbReference type="eggNOG" id="ENOG5033IY0">
    <property type="taxonomic scope" value="Bacteria"/>
</dbReference>
<accession>A0A173XHZ5</accession>
<protein>
    <submittedName>
        <fullName evidence="3">YvrJ protein family</fullName>
    </submittedName>
</protein>
<keyword evidence="2" id="KW-0812">Transmembrane</keyword>
<keyword evidence="1" id="KW-0175">Coiled coil</keyword>
<feature type="transmembrane region" description="Helical" evidence="2">
    <location>
        <begin position="6"/>
        <end position="23"/>
    </location>
</feature>
<reference evidence="3 4" key="1">
    <citation type="submission" date="2015-09" db="EMBL/GenBank/DDBJ databases">
        <authorList>
            <consortium name="Pathogen Informatics"/>
        </authorList>
    </citation>
    <scope>NUCLEOTIDE SEQUENCE [LARGE SCALE GENOMIC DNA]</scope>
    <source>
        <strain evidence="3 4">2789STDY5608828</strain>
    </source>
</reference>
<dbReference type="EMBL" id="CYYU01000002">
    <property type="protein sequence ID" value="CUN51432.1"/>
    <property type="molecule type" value="Genomic_DNA"/>
</dbReference>
<dbReference type="AlphaFoldDB" id="A0A173XHZ5"/>
<evidence type="ECO:0000256" key="1">
    <source>
        <dbReference type="SAM" id="Coils"/>
    </source>
</evidence>
<evidence type="ECO:0000313" key="4">
    <source>
        <dbReference type="Proteomes" id="UP000095546"/>
    </source>
</evidence>
<proteinExistence type="predicted"/>
<dbReference type="RefSeq" id="WP_082427677.1">
    <property type="nucleotide sequence ID" value="NZ_CABIWZ010000002.1"/>
</dbReference>
<gene>
    <name evidence="3" type="ORF">ERS852385_00640</name>
</gene>
<feature type="coiled-coil region" evidence="1">
    <location>
        <begin position="23"/>
        <end position="50"/>
    </location>
</feature>
<dbReference type="Proteomes" id="UP000095546">
    <property type="component" value="Unassembled WGS sequence"/>
</dbReference>
<dbReference type="OrthoDB" id="2662123at2"/>
<sequence length="52" mass="6078">MEQNLLTAISSVGFPIVVTLYLLTSFQRSMDRFTEQLSELVKELQQQRHLTH</sequence>
<organism evidence="3 4">
    <name type="scientific">Mitsuokella jalaludinii</name>
    <dbReference type="NCBI Taxonomy" id="187979"/>
    <lineage>
        <taxon>Bacteria</taxon>
        <taxon>Bacillati</taxon>
        <taxon>Bacillota</taxon>
        <taxon>Negativicutes</taxon>
        <taxon>Selenomonadales</taxon>
        <taxon>Selenomonadaceae</taxon>
        <taxon>Mitsuokella</taxon>
    </lineage>
</organism>
<keyword evidence="4" id="KW-1185">Reference proteome</keyword>
<keyword evidence="2" id="KW-1133">Transmembrane helix</keyword>